<evidence type="ECO:0000313" key="11">
    <source>
        <dbReference type="EMBL" id="JAC71421.1"/>
    </source>
</evidence>
<proteinExistence type="inferred from homology"/>
<dbReference type="SUPFAM" id="SSF55653">
    <property type="entry name" value="Ribosomal protein L9 C-domain"/>
    <property type="match status" value="1"/>
</dbReference>
<dbReference type="PANTHER" id="PTHR21368">
    <property type="entry name" value="50S RIBOSOMAL PROTEIN L9"/>
    <property type="match status" value="1"/>
</dbReference>
<comment type="similarity">
    <text evidence="1">Belongs to the bacterial ribosomal protein bL9 family.</text>
</comment>
<dbReference type="GO" id="GO:1990904">
    <property type="term" value="C:ribonucleoprotein complex"/>
    <property type="evidence" value="ECO:0007669"/>
    <property type="project" value="UniProtKB-KW"/>
</dbReference>
<evidence type="ECO:0000256" key="4">
    <source>
        <dbReference type="ARBA" id="ARBA00022980"/>
    </source>
</evidence>
<dbReference type="InterPro" id="IPR020069">
    <property type="entry name" value="Ribosomal_bL9_C"/>
</dbReference>
<dbReference type="Gene3D" id="3.40.5.10">
    <property type="entry name" value="Ribosomal protein L9, N-terminal domain"/>
    <property type="match status" value="1"/>
</dbReference>
<dbReference type="InterPro" id="IPR020594">
    <property type="entry name" value="Ribosomal_bL9_bac/chp"/>
</dbReference>
<keyword evidence="5" id="KW-0687">Ribonucleoprotein</keyword>
<feature type="non-terminal residue" evidence="11">
    <location>
        <position position="236"/>
    </location>
</feature>
<dbReference type="EMBL" id="GBEZ01014671">
    <property type="protein sequence ID" value="JAC71421.1"/>
    <property type="molecule type" value="Transcribed_RNA"/>
</dbReference>
<evidence type="ECO:0000256" key="3">
    <source>
        <dbReference type="ARBA" id="ARBA00022884"/>
    </source>
</evidence>
<protein>
    <recommendedName>
        <fullName evidence="7">Large ribosomal subunit protein bL9c</fullName>
    </recommendedName>
    <alternativeName>
        <fullName evidence="8">50S ribosomal protein L9, chloroplastic</fullName>
    </alternativeName>
    <alternativeName>
        <fullName evidence="6">CL9</fullName>
    </alternativeName>
</protein>
<feature type="domain" description="Ribosomal protein L9" evidence="10">
    <location>
        <begin position="47"/>
        <end position="74"/>
    </location>
</feature>
<dbReference type="InterPro" id="IPR036935">
    <property type="entry name" value="Ribosomal_bL9_N_sf"/>
</dbReference>
<dbReference type="PROSITE" id="PS00651">
    <property type="entry name" value="RIBOSOMAL_L9"/>
    <property type="match status" value="1"/>
</dbReference>
<evidence type="ECO:0000256" key="7">
    <source>
        <dbReference type="ARBA" id="ARBA00035193"/>
    </source>
</evidence>
<evidence type="ECO:0000256" key="9">
    <source>
        <dbReference type="SAM" id="MobiDB-lite"/>
    </source>
</evidence>
<evidence type="ECO:0000256" key="5">
    <source>
        <dbReference type="ARBA" id="ARBA00023274"/>
    </source>
</evidence>
<keyword evidence="4 11" id="KW-0689">Ribosomal protein</keyword>
<sequence>MRILRQLLVWESVENGFVRAFQQQFSRAKSGSNKVSVILQQDVPNLGSKGNIATVKAGYFRNFLYPQKMAIYATKSNVEKLEKSVLEAARARDEQRRAEAIRQRQLAIIAQRLTSSTIEVKQRIVEGTSTLYGSVTARSICEAVGRQLKIDLPEARVLLPEPIREAGTHRVPLAISAAGGGAAGAEVFMTVAVRDAAEAPKKGPSSKGDGAVGAAAEGEDGSAGPGMVRDSSEEWL</sequence>
<evidence type="ECO:0000256" key="1">
    <source>
        <dbReference type="ARBA" id="ARBA00010605"/>
    </source>
</evidence>
<feature type="region of interest" description="Disordered" evidence="9">
    <location>
        <begin position="196"/>
        <end position="236"/>
    </location>
</feature>
<dbReference type="HAMAP" id="MF_00503">
    <property type="entry name" value="Ribosomal_bL9"/>
    <property type="match status" value="1"/>
</dbReference>
<evidence type="ECO:0000256" key="2">
    <source>
        <dbReference type="ARBA" id="ARBA00022730"/>
    </source>
</evidence>
<dbReference type="SUPFAM" id="SSF55658">
    <property type="entry name" value="L9 N-domain-like"/>
    <property type="match status" value="1"/>
</dbReference>
<keyword evidence="2" id="KW-0699">rRNA-binding</keyword>
<dbReference type="InterPro" id="IPR000244">
    <property type="entry name" value="Ribosomal_bL9"/>
</dbReference>
<keyword evidence="3" id="KW-0694">RNA-binding</keyword>
<evidence type="ECO:0000259" key="10">
    <source>
        <dbReference type="PROSITE" id="PS00651"/>
    </source>
</evidence>
<dbReference type="Pfam" id="PF01281">
    <property type="entry name" value="Ribosomal_L9_N"/>
    <property type="match status" value="1"/>
</dbReference>
<dbReference type="InterPro" id="IPR036791">
    <property type="entry name" value="Ribosomal_bL9_C_sf"/>
</dbReference>
<organism evidence="11">
    <name type="scientific">Tetraselmis sp. GSL018</name>
    <dbReference type="NCBI Taxonomy" id="582737"/>
    <lineage>
        <taxon>Eukaryota</taxon>
        <taxon>Viridiplantae</taxon>
        <taxon>Chlorophyta</taxon>
        <taxon>core chlorophytes</taxon>
        <taxon>Chlorodendrophyceae</taxon>
        <taxon>Chlorodendrales</taxon>
        <taxon>Chlorodendraceae</taxon>
        <taxon>Tetraselmis</taxon>
    </lineage>
</organism>
<dbReference type="GO" id="GO:0006412">
    <property type="term" value="P:translation"/>
    <property type="evidence" value="ECO:0007669"/>
    <property type="project" value="InterPro"/>
</dbReference>
<dbReference type="NCBIfam" id="TIGR00158">
    <property type="entry name" value="L9"/>
    <property type="match status" value="1"/>
</dbReference>
<reference evidence="11" key="1">
    <citation type="submission" date="2014-05" db="EMBL/GenBank/DDBJ databases">
        <title>The transcriptome of the halophilic microalga Tetraselmis sp. GSL018 isolated from the Great Salt Lake, Utah.</title>
        <authorList>
            <person name="Jinkerson R.E."/>
            <person name="D'Adamo S."/>
            <person name="Posewitz M.C."/>
        </authorList>
    </citation>
    <scope>NUCLEOTIDE SEQUENCE</scope>
    <source>
        <strain evidence="11">GSL018</strain>
    </source>
</reference>
<dbReference type="GO" id="GO:0005840">
    <property type="term" value="C:ribosome"/>
    <property type="evidence" value="ECO:0007669"/>
    <property type="project" value="UniProtKB-KW"/>
</dbReference>
<dbReference type="InterPro" id="IPR009027">
    <property type="entry name" value="Ribosomal_bL9/RNase_H1_N"/>
</dbReference>
<evidence type="ECO:0000256" key="8">
    <source>
        <dbReference type="ARBA" id="ARBA00035427"/>
    </source>
</evidence>
<dbReference type="InterPro" id="IPR020070">
    <property type="entry name" value="Ribosomal_bL9_N"/>
</dbReference>
<dbReference type="Gene3D" id="3.10.430.100">
    <property type="entry name" value="Ribosomal protein L9, C-terminal domain"/>
    <property type="match status" value="1"/>
</dbReference>
<dbReference type="GO" id="GO:0003735">
    <property type="term" value="F:structural constituent of ribosome"/>
    <property type="evidence" value="ECO:0007669"/>
    <property type="project" value="InterPro"/>
</dbReference>
<accession>A0A061RLK5</accession>
<evidence type="ECO:0000256" key="6">
    <source>
        <dbReference type="ARBA" id="ARBA00031047"/>
    </source>
</evidence>
<name>A0A061RLK5_9CHLO</name>
<dbReference type="Pfam" id="PF03948">
    <property type="entry name" value="Ribosomal_L9_C"/>
    <property type="match status" value="1"/>
</dbReference>
<dbReference type="AlphaFoldDB" id="A0A061RLK5"/>
<gene>
    <name evidence="11" type="ORF">TSPGSL018_1953</name>
</gene>
<dbReference type="GO" id="GO:0019843">
    <property type="term" value="F:rRNA binding"/>
    <property type="evidence" value="ECO:0007669"/>
    <property type="project" value="UniProtKB-KW"/>
</dbReference>